<accession>A0A385SKA9</accession>
<dbReference type="Proteomes" id="UP000266183">
    <property type="component" value="Chromosome"/>
</dbReference>
<gene>
    <name evidence="1" type="ORF">D4L85_10090</name>
</gene>
<proteinExistence type="predicted"/>
<organism evidence="1 2">
    <name type="scientific">Chryseolinea soli</name>
    <dbReference type="NCBI Taxonomy" id="2321403"/>
    <lineage>
        <taxon>Bacteria</taxon>
        <taxon>Pseudomonadati</taxon>
        <taxon>Bacteroidota</taxon>
        <taxon>Cytophagia</taxon>
        <taxon>Cytophagales</taxon>
        <taxon>Fulvivirgaceae</taxon>
        <taxon>Chryseolinea</taxon>
    </lineage>
</organism>
<dbReference type="KEGG" id="chk:D4L85_10090"/>
<dbReference type="AlphaFoldDB" id="A0A385SKA9"/>
<keyword evidence="2" id="KW-1185">Reference proteome</keyword>
<name>A0A385SKA9_9BACT</name>
<sequence>MERAGPFGQCEALQLNKSAIQLKHGKEKGILTYSSGDRTQTCVRLGGYEPNEPQPYVNQIRYKKKKAIIDRLYSK</sequence>
<dbReference type="EMBL" id="CP032382">
    <property type="protein sequence ID" value="AYB30906.1"/>
    <property type="molecule type" value="Genomic_DNA"/>
</dbReference>
<protein>
    <submittedName>
        <fullName evidence="1">Uncharacterized protein</fullName>
    </submittedName>
</protein>
<evidence type="ECO:0000313" key="1">
    <source>
        <dbReference type="EMBL" id="AYB30906.1"/>
    </source>
</evidence>
<evidence type="ECO:0000313" key="2">
    <source>
        <dbReference type="Proteomes" id="UP000266183"/>
    </source>
</evidence>
<reference evidence="2" key="1">
    <citation type="submission" date="2018-09" db="EMBL/GenBank/DDBJ databases">
        <title>Chryseolinea sp. KIS68-18 isolated from soil.</title>
        <authorList>
            <person name="Weon H.-Y."/>
            <person name="Kwon S.-W."/>
            <person name="Lee S.A."/>
        </authorList>
    </citation>
    <scope>NUCLEOTIDE SEQUENCE [LARGE SCALE GENOMIC DNA]</scope>
    <source>
        <strain evidence="2">KIS68-18</strain>
    </source>
</reference>